<reference evidence="5 6" key="1">
    <citation type="journal article" date="2012" name="J. Bacteriol.">
        <title>Genome sequence of "Candidatus Nitrosopumilus salaria" BD31, an ammonia-oxidizing archaeon from the San Francisco Bay estuary.</title>
        <authorList>
            <person name="Mosier A.C."/>
            <person name="Allen E.E."/>
            <person name="Kim M."/>
            <person name="Ferriera S."/>
            <person name="Francis C.A."/>
        </authorList>
    </citation>
    <scope>NUCLEOTIDE SEQUENCE [LARGE SCALE GENOMIC DNA]</scope>
    <source>
        <strain evidence="5 6">BD31</strain>
    </source>
</reference>
<dbReference type="Pfam" id="PF08423">
    <property type="entry name" value="Rad51"/>
    <property type="match status" value="1"/>
</dbReference>
<dbReference type="PANTHER" id="PTHR22942:SF30">
    <property type="entry name" value="MEIOTIC RECOMBINATION PROTEIN DMC1_LIM15 HOMOLOG"/>
    <property type="match status" value="1"/>
</dbReference>
<feature type="domain" description="RecA family profile 1" evidence="4">
    <location>
        <begin position="1"/>
        <end position="158"/>
    </location>
</feature>
<evidence type="ECO:0000256" key="2">
    <source>
        <dbReference type="ARBA" id="ARBA00022840"/>
    </source>
</evidence>
<sequence length="219" mass="24641">MISTGLQKLDEFLGGGIPAGVIVDIFGGNGTGKTQLLLQLSINSINDGGSVLYLDTTGGFRPERILEIQNKSNLDFDILEKITVSRITNTSEQIKSIKTLQKNVFSLIIIDNVTDLFSYEYKTDESIFEKNTLFSRYMHELSNFAITNKIPIIVTNMIRNIDGKEVENMKSAIDPFTHVKIHLSKNSSKFQGEVYWALNKESFSYTIDKFGISEHTEDI</sequence>
<comment type="caution">
    <text evidence="5">The sequence shown here is derived from an EMBL/GenBank/DDBJ whole genome shotgun (WGS) entry which is preliminary data.</text>
</comment>
<evidence type="ECO:0000256" key="1">
    <source>
        <dbReference type="ARBA" id="ARBA00022741"/>
    </source>
</evidence>
<evidence type="ECO:0000259" key="4">
    <source>
        <dbReference type="PROSITE" id="PS50162"/>
    </source>
</evidence>
<dbReference type="GO" id="GO:0005524">
    <property type="term" value="F:ATP binding"/>
    <property type="evidence" value="ECO:0007669"/>
    <property type="project" value="UniProtKB-KW"/>
</dbReference>
<dbReference type="EMBL" id="AEXL02000101">
    <property type="protein sequence ID" value="EIJ65713.1"/>
    <property type="molecule type" value="Genomic_DNA"/>
</dbReference>
<dbReference type="GO" id="GO:0003677">
    <property type="term" value="F:DNA binding"/>
    <property type="evidence" value="ECO:0007669"/>
    <property type="project" value="UniProtKB-KW"/>
</dbReference>
<accession>I3D1X0</accession>
<dbReference type="PANTHER" id="PTHR22942">
    <property type="entry name" value="RECA/RAD51/RADA DNA STRAND-PAIRING FAMILY MEMBER"/>
    <property type="match status" value="1"/>
</dbReference>
<keyword evidence="3" id="KW-0238">DNA-binding</keyword>
<keyword evidence="1" id="KW-0547">Nucleotide-binding</keyword>
<dbReference type="PROSITE" id="PS50162">
    <property type="entry name" value="RECA_2"/>
    <property type="match status" value="1"/>
</dbReference>
<dbReference type="InterPro" id="IPR013632">
    <property type="entry name" value="Rad51_C"/>
</dbReference>
<dbReference type="InterPro" id="IPR027417">
    <property type="entry name" value="P-loop_NTPase"/>
</dbReference>
<dbReference type="GO" id="GO:0140664">
    <property type="term" value="F:ATP-dependent DNA damage sensor activity"/>
    <property type="evidence" value="ECO:0007669"/>
    <property type="project" value="InterPro"/>
</dbReference>
<keyword evidence="6" id="KW-1185">Reference proteome</keyword>
<evidence type="ECO:0000313" key="5">
    <source>
        <dbReference type="EMBL" id="EIJ65713.1"/>
    </source>
</evidence>
<gene>
    <name evidence="5" type="ORF">BD31_I1426</name>
</gene>
<proteinExistence type="predicted"/>
<evidence type="ECO:0000313" key="6">
    <source>
        <dbReference type="Proteomes" id="UP000003423"/>
    </source>
</evidence>
<name>I3D1X0_9ARCH</name>
<dbReference type="InterPro" id="IPR020588">
    <property type="entry name" value="RecA_ATP-bd"/>
</dbReference>
<dbReference type="Proteomes" id="UP000003423">
    <property type="component" value="Unassembled WGS sequence"/>
</dbReference>
<dbReference type="OrthoDB" id="17644at2157"/>
<keyword evidence="2" id="KW-0067">ATP-binding</keyword>
<dbReference type="RefSeq" id="WP_008299866.1">
    <property type="nucleotide sequence ID" value="NZ_AEXL02000101.1"/>
</dbReference>
<dbReference type="GO" id="GO:0006281">
    <property type="term" value="P:DNA repair"/>
    <property type="evidence" value="ECO:0007669"/>
    <property type="project" value="InterPro"/>
</dbReference>
<dbReference type="AlphaFoldDB" id="I3D1X0"/>
<evidence type="ECO:0000256" key="3">
    <source>
        <dbReference type="ARBA" id="ARBA00023125"/>
    </source>
</evidence>
<organism evidence="5 6">
    <name type="scientific">Candidatus Nitrosopumilus salarius BD31</name>
    <dbReference type="NCBI Taxonomy" id="859350"/>
    <lineage>
        <taxon>Archaea</taxon>
        <taxon>Nitrososphaerota</taxon>
        <taxon>Nitrososphaeria</taxon>
        <taxon>Nitrosopumilales</taxon>
        <taxon>Nitrosopumilaceae</taxon>
        <taxon>Nitrosopumilus</taxon>
    </lineage>
</organism>
<protein>
    <submittedName>
        <fullName evidence="5">Rad51</fullName>
    </submittedName>
</protein>
<dbReference type="SUPFAM" id="SSF52540">
    <property type="entry name" value="P-loop containing nucleoside triphosphate hydrolases"/>
    <property type="match status" value="1"/>
</dbReference>
<dbReference type="PATRIC" id="fig|859350.6.peg.1247"/>
<dbReference type="Gene3D" id="3.40.50.300">
    <property type="entry name" value="P-loop containing nucleotide triphosphate hydrolases"/>
    <property type="match status" value="1"/>
</dbReference>